<dbReference type="InterPro" id="IPR001233">
    <property type="entry name" value="RtcB"/>
</dbReference>
<dbReference type="PANTHER" id="PTHR43749:SF2">
    <property type="entry name" value="RNA-SPLICING LIGASE RTCB"/>
    <property type="match status" value="1"/>
</dbReference>
<reference evidence="10 11" key="1">
    <citation type="submission" date="2018-11" db="EMBL/GenBank/DDBJ databases">
        <title>Sequencing the genomes of 1000 actinobacteria strains.</title>
        <authorList>
            <person name="Klenk H.-P."/>
        </authorList>
    </citation>
    <scope>NUCLEOTIDE SEQUENCE [LARGE SCALE GENOMIC DNA]</scope>
    <source>
        <strain evidence="10 11">DSM 13521</strain>
    </source>
</reference>
<accession>A0A3N2D0V2</accession>
<dbReference type="PANTHER" id="PTHR43749">
    <property type="entry name" value="RNA-SPLICING LIGASE RTCB"/>
    <property type="match status" value="1"/>
</dbReference>
<name>A0A3N2D0V2_9MICO</name>
<dbReference type="GO" id="GO:0030145">
    <property type="term" value="F:manganese ion binding"/>
    <property type="evidence" value="ECO:0007669"/>
    <property type="project" value="TreeGrafter"/>
</dbReference>
<evidence type="ECO:0000256" key="5">
    <source>
        <dbReference type="ARBA" id="ARBA00022800"/>
    </source>
</evidence>
<evidence type="ECO:0000256" key="3">
    <source>
        <dbReference type="ARBA" id="ARBA00022723"/>
    </source>
</evidence>
<dbReference type="AlphaFoldDB" id="A0A3N2D0V2"/>
<sequence>MHTELPTQLTGTAAPTLMWAREDEIEPQALQQLRTIAALPWVHGVRVMPDVHLGKGATVGSVIAMRDAVSPNAVGVDIGCGMNGVRAHARPGLRGGLG</sequence>
<dbReference type="InterPro" id="IPR052915">
    <property type="entry name" value="RtcB-like"/>
</dbReference>
<dbReference type="InterPro" id="IPR036025">
    <property type="entry name" value="RtcB-like_sf"/>
</dbReference>
<dbReference type="Proteomes" id="UP000275356">
    <property type="component" value="Unassembled WGS sequence"/>
</dbReference>
<keyword evidence="3 9" id="KW-0479">Metal-binding</keyword>
<evidence type="ECO:0000256" key="6">
    <source>
        <dbReference type="ARBA" id="ARBA00023134"/>
    </source>
</evidence>
<dbReference type="SUPFAM" id="SSF103365">
    <property type="entry name" value="Hypothetical protein PH1602"/>
    <property type="match status" value="1"/>
</dbReference>
<evidence type="ECO:0000313" key="11">
    <source>
        <dbReference type="Proteomes" id="UP000275356"/>
    </source>
</evidence>
<keyword evidence="6" id="KW-0342">GTP-binding</keyword>
<comment type="caution">
    <text evidence="10">The sequence shown here is derived from an EMBL/GenBank/DDBJ whole genome shotgun (WGS) entry which is preliminary data.</text>
</comment>
<keyword evidence="4" id="KW-0547">Nucleotide-binding</keyword>
<organism evidence="10 11">
    <name type="scientific">Salana multivorans</name>
    <dbReference type="NCBI Taxonomy" id="120377"/>
    <lineage>
        <taxon>Bacteria</taxon>
        <taxon>Bacillati</taxon>
        <taxon>Actinomycetota</taxon>
        <taxon>Actinomycetes</taxon>
        <taxon>Micrococcales</taxon>
        <taxon>Beutenbergiaceae</taxon>
        <taxon>Salana</taxon>
    </lineage>
</organism>
<dbReference type="GO" id="GO:0042245">
    <property type="term" value="P:RNA repair"/>
    <property type="evidence" value="ECO:0007669"/>
    <property type="project" value="UniProtKB-KW"/>
</dbReference>
<keyword evidence="2 10" id="KW-0436">Ligase</keyword>
<comment type="catalytic activity">
    <reaction evidence="8">
        <text>a 3'-end 3'-phospho-ribonucleotide-RNA + a 5'-end dephospho-ribonucleoside-RNA + GTP = a ribonucleotidyl-ribonucleotide-RNA + GMP + diphosphate</text>
        <dbReference type="Rhea" id="RHEA:68076"/>
        <dbReference type="Rhea" id="RHEA-COMP:10463"/>
        <dbReference type="Rhea" id="RHEA-COMP:13936"/>
        <dbReference type="Rhea" id="RHEA-COMP:17355"/>
        <dbReference type="ChEBI" id="CHEBI:33019"/>
        <dbReference type="ChEBI" id="CHEBI:37565"/>
        <dbReference type="ChEBI" id="CHEBI:58115"/>
        <dbReference type="ChEBI" id="CHEBI:83062"/>
        <dbReference type="ChEBI" id="CHEBI:138284"/>
        <dbReference type="ChEBI" id="CHEBI:173118"/>
        <dbReference type="EC" id="6.5.1.8"/>
    </reaction>
</comment>
<dbReference type="EMBL" id="RKHQ01000002">
    <property type="protein sequence ID" value="ROR93396.1"/>
    <property type="molecule type" value="Genomic_DNA"/>
</dbReference>
<feature type="binding site" evidence="9">
    <location>
        <position position="77"/>
    </location>
    <ligand>
        <name>Mn(2+)</name>
        <dbReference type="ChEBI" id="CHEBI:29035"/>
        <label>1</label>
    </ligand>
</feature>
<evidence type="ECO:0000313" key="10">
    <source>
        <dbReference type="EMBL" id="ROR93396.1"/>
    </source>
</evidence>
<keyword evidence="11" id="KW-1185">Reference proteome</keyword>
<dbReference type="GO" id="GO:0005525">
    <property type="term" value="F:GTP binding"/>
    <property type="evidence" value="ECO:0007669"/>
    <property type="project" value="UniProtKB-KW"/>
</dbReference>
<evidence type="ECO:0000256" key="2">
    <source>
        <dbReference type="ARBA" id="ARBA00022598"/>
    </source>
</evidence>
<dbReference type="Pfam" id="PF01139">
    <property type="entry name" value="RtcB"/>
    <property type="match status" value="1"/>
</dbReference>
<evidence type="ECO:0000256" key="4">
    <source>
        <dbReference type="ARBA" id="ARBA00022741"/>
    </source>
</evidence>
<dbReference type="GO" id="GO:0006396">
    <property type="term" value="P:RNA processing"/>
    <property type="evidence" value="ECO:0007669"/>
    <property type="project" value="InterPro"/>
</dbReference>
<dbReference type="EC" id="6.5.1.8" evidence="1"/>
<evidence type="ECO:0000256" key="1">
    <source>
        <dbReference type="ARBA" id="ARBA00012726"/>
    </source>
</evidence>
<proteinExistence type="predicted"/>
<gene>
    <name evidence="10" type="ORF">EDD28_2808</name>
</gene>
<protein>
    <recommendedName>
        <fullName evidence="1">3'-phosphate/5'-hydroxy nucleic acid ligase</fullName>
        <ecNumber evidence="1">6.5.1.8</ecNumber>
    </recommendedName>
</protein>
<dbReference type="Gene3D" id="3.90.1860.10">
    <property type="entry name" value="tRNA-splicing ligase RtcB"/>
    <property type="match status" value="1"/>
</dbReference>
<keyword evidence="7 9" id="KW-0464">Manganese</keyword>
<dbReference type="GO" id="GO:0170057">
    <property type="term" value="F:RNA ligase (GTP) activity"/>
    <property type="evidence" value="ECO:0007669"/>
    <property type="project" value="UniProtKB-EC"/>
</dbReference>
<evidence type="ECO:0000256" key="9">
    <source>
        <dbReference type="PIRSR" id="PIRSR601233-3"/>
    </source>
</evidence>
<comment type="cofactor">
    <cofactor evidence="9">
        <name>Mn(2+)</name>
        <dbReference type="ChEBI" id="CHEBI:29035"/>
    </cofactor>
    <text evidence="9">Binds 2 manganese ions per subunit.</text>
</comment>
<dbReference type="GO" id="GO:0003909">
    <property type="term" value="F:DNA ligase activity"/>
    <property type="evidence" value="ECO:0007669"/>
    <property type="project" value="TreeGrafter"/>
</dbReference>
<evidence type="ECO:0000256" key="8">
    <source>
        <dbReference type="ARBA" id="ARBA00047746"/>
    </source>
</evidence>
<dbReference type="GO" id="GO:0006281">
    <property type="term" value="P:DNA repair"/>
    <property type="evidence" value="ECO:0007669"/>
    <property type="project" value="TreeGrafter"/>
</dbReference>
<keyword evidence="5" id="KW-0692">RNA repair</keyword>
<evidence type="ECO:0000256" key="7">
    <source>
        <dbReference type="ARBA" id="ARBA00023211"/>
    </source>
</evidence>